<gene>
    <name evidence="1" type="ORF">JDO7802_02905</name>
</gene>
<name>A0A0M6YLU7_9RHOB</name>
<proteinExistence type="predicted"/>
<keyword evidence="2" id="KW-1185">Reference proteome</keyword>
<dbReference type="OrthoDB" id="9798842at2"/>
<sequence>MTRARLDDRRTIRRDGVPLHIEHLMLGPATFESAMALGDGRAFATIVLTGPGAEDAGAAVHPCDPVATGVRQETSGWDGRLIVRCMSPDPAALRRVVISAIVALRGADIPRVWQSDRSAEP</sequence>
<organism evidence="1 2">
    <name type="scientific">Jannaschia donghaensis</name>
    <dbReference type="NCBI Taxonomy" id="420998"/>
    <lineage>
        <taxon>Bacteria</taxon>
        <taxon>Pseudomonadati</taxon>
        <taxon>Pseudomonadota</taxon>
        <taxon>Alphaproteobacteria</taxon>
        <taxon>Rhodobacterales</taxon>
        <taxon>Roseobacteraceae</taxon>
        <taxon>Jannaschia</taxon>
    </lineage>
</organism>
<evidence type="ECO:0000313" key="1">
    <source>
        <dbReference type="EMBL" id="CTQ50874.1"/>
    </source>
</evidence>
<dbReference type="AlphaFoldDB" id="A0A0M6YLU7"/>
<dbReference type="EMBL" id="CXSU01000012">
    <property type="protein sequence ID" value="CTQ50874.1"/>
    <property type="molecule type" value="Genomic_DNA"/>
</dbReference>
<reference evidence="1 2" key="1">
    <citation type="submission" date="2015-07" db="EMBL/GenBank/DDBJ databases">
        <authorList>
            <person name="Noorani M."/>
        </authorList>
    </citation>
    <scope>NUCLEOTIDE SEQUENCE [LARGE SCALE GENOMIC DNA]</scope>
    <source>
        <strain evidence="1 2">CECT 7802</strain>
    </source>
</reference>
<evidence type="ECO:0000313" key="2">
    <source>
        <dbReference type="Proteomes" id="UP000049222"/>
    </source>
</evidence>
<dbReference type="STRING" id="420998.JDO7802_02905"/>
<dbReference type="Proteomes" id="UP000049222">
    <property type="component" value="Unassembled WGS sequence"/>
</dbReference>
<accession>A0A0M6YLU7</accession>
<protein>
    <submittedName>
        <fullName evidence="1">UreD urease accessory protein</fullName>
    </submittedName>
</protein>